<keyword evidence="1" id="KW-0560">Oxidoreductase</keyword>
<evidence type="ECO:0000313" key="4">
    <source>
        <dbReference type="Proteomes" id="UP000054893"/>
    </source>
</evidence>
<dbReference type="InterPro" id="IPR028939">
    <property type="entry name" value="P5C_Rdtase_cat_N"/>
</dbReference>
<protein>
    <submittedName>
        <fullName evidence="3">NADP oxidoreductase coenzyme F420-dependent</fullName>
    </submittedName>
</protein>
<dbReference type="PANTHER" id="PTHR14239">
    <property type="entry name" value="DUDULIN-RELATED"/>
    <property type="match status" value="1"/>
</dbReference>
<dbReference type="RefSeq" id="WP_060819570.1">
    <property type="nucleotide sequence ID" value="NZ_FCOC02000006.1"/>
</dbReference>
<dbReference type="Proteomes" id="UP000054893">
    <property type="component" value="Unassembled WGS sequence"/>
</dbReference>
<reference evidence="3 4" key="1">
    <citation type="submission" date="2016-01" db="EMBL/GenBank/DDBJ databases">
        <authorList>
            <person name="Oliw E.H."/>
        </authorList>
    </citation>
    <scope>NUCLEOTIDE SEQUENCE [LARGE SCALE GENOMIC DNA]</scope>
    <source>
        <strain evidence="3">LMG 22029</strain>
    </source>
</reference>
<evidence type="ECO:0000313" key="3">
    <source>
        <dbReference type="EMBL" id="SAL30510.1"/>
    </source>
</evidence>
<dbReference type="InterPro" id="IPR051267">
    <property type="entry name" value="STEAP_metalloreductase"/>
</dbReference>
<evidence type="ECO:0000256" key="1">
    <source>
        <dbReference type="ARBA" id="ARBA00023002"/>
    </source>
</evidence>
<dbReference type="PROSITE" id="PS51257">
    <property type="entry name" value="PROKAR_LIPOPROTEIN"/>
    <property type="match status" value="1"/>
</dbReference>
<dbReference type="Pfam" id="PF03807">
    <property type="entry name" value="F420_oxidored"/>
    <property type="match status" value="1"/>
</dbReference>
<evidence type="ECO:0000259" key="2">
    <source>
        <dbReference type="Pfam" id="PF03807"/>
    </source>
</evidence>
<proteinExistence type="predicted"/>
<feature type="domain" description="Pyrroline-5-carboxylate reductase catalytic N-terminal" evidence="2">
    <location>
        <begin position="2"/>
        <end position="91"/>
    </location>
</feature>
<dbReference type="OrthoDB" id="5499754at2"/>
<dbReference type="InterPro" id="IPR036291">
    <property type="entry name" value="NAD(P)-bd_dom_sf"/>
</dbReference>
<gene>
    <name evidence="3" type="ORF">AWB64_02699</name>
</gene>
<dbReference type="Gene3D" id="3.40.50.720">
    <property type="entry name" value="NAD(P)-binding Rossmann-like Domain"/>
    <property type="match status" value="1"/>
</dbReference>
<sequence>MKIGILGSATVGMTLACGLAAVGHDVFIANSRGPESLVTRLAQTGTAAKPASVSEALACDVIFLAVPWLKVPEVLKPDISWEGLILVDTTNIFVSYAPDFRVDDLRGDSGSESVARLAPSARVVKAFNTLPFTVMFAPTPAGMKRVLFVAGDESEAVSTVASLIEELGFHPVALGRLAGAGRQMELGGPLSSLELLLPAKTGTS</sequence>
<dbReference type="GO" id="GO:0016491">
    <property type="term" value="F:oxidoreductase activity"/>
    <property type="evidence" value="ECO:0007669"/>
    <property type="project" value="UniProtKB-KW"/>
</dbReference>
<dbReference type="EMBL" id="FCOC02000006">
    <property type="protein sequence ID" value="SAL30510.1"/>
    <property type="molecule type" value="Genomic_DNA"/>
</dbReference>
<dbReference type="SUPFAM" id="SSF51735">
    <property type="entry name" value="NAD(P)-binding Rossmann-fold domains"/>
    <property type="match status" value="1"/>
</dbReference>
<organism evidence="3 4">
    <name type="scientific">Caballeronia sordidicola</name>
    <name type="common">Burkholderia sordidicola</name>
    <dbReference type="NCBI Taxonomy" id="196367"/>
    <lineage>
        <taxon>Bacteria</taxon>
        <taxon>Pseudomonadati</taxon>
        <taxon>Pseudomonadota</taxon>
        <taxon>Betaproteobacteria</taxon>
        <taxon>Burkholderiales</taxon>
        <taxon>Burkholderiaceae</taxon>
        <taxon>Caballeronia</taxon>
    </lineage>
</organism>
<name>A0A158GGH3_CABSO</name>
<dbReference type="AlphaFoldDB" id="A0A158GGH3"/>
<accession>A0A158GGH3</accession>